<evidence type="ECO:0000256" key="4">
    <source>
        <dbReference type="ARBA" id="ARBA00022448"/>
    </source>
</evidence>
<keyword evidence="5" id="KW-1003">Cell membrane</keyword>
<evidence type="ECO:0000256" key="13">
    <source>
        <dbReference type="SAM" id="MobiDB-lite"/>
    </source>
</evidence>
<evidence type="ECO:0000313" key="16">
    <source>
        <dbReference type="Proteomes" id="UP000325255"/>
    </source>
</evidence>
<reference evidence="15 16" key="1">
    <citation type="submission" date="2019-09" db="EMBL/GenBank/DDBJ databases">
        <title>Genome sequence of Rhodovastum atsumiense, a diverse member of the Acetobacteraceae family of non-sulfur purple photosynthetic bacteria.</title>
        <authorList>
            <person name="Meyer T."/>
            <person name="Kyndt J."/>
        </authorList>
    </citation>
    <scope>NUCLEOTIDE SEQUENCE [LARGE SCALE GENOMIC DNA]</scope>
    <source>
        <strain evidence="15 16">DSM 21279</strain>
    </source>
</reference>
<feature type="transmembrane region" description="Helical" evidence="14">
    <location>
        <begin position="94"/>
        <end position="115"/>
    </location>
</feature>
<evidence type="ECO:0000256" key="1">
    <source>
        <dbReference type="ARBA" id="ARBA00004651"/>
    </source>
</evidence>
<accession>A0A5M6IS36</accession>
<dbReference type="SUPFAM" id="SSF160544">
    <property type="entry name" value="EscU C-terminal domain-like"/>
    <property type="match status" value="1"/>
</dbReference>
<comment type="similarity">
    <text evidence="2">Belongs to the type III secretion exporter family.</text>
</comment>
<comment type="caution">
    <text evidence="15">The sequence shown here is derived from an EMBL/GenBank/DDBJ whole genome shotgun (WGS) entry which is preliminary data.</text>
</comment>
<dbReference type="GO" id="GO:0044781">
    <property type="term" value="P:bacterial-type flagellum organization"/>
    <property type="evidence" value="ECO:0007669"/>
    <property type="project" value="UniProtKB-KW"/>
</dbReference>
<evidence type="ECO:0000256" key="7">
    <source>
        <dbReference type="ARBA" id="ARBA00022795"/>
    </source>
</evidence>
<dbReference type="GO" id="GO:0009306">
    <property type="term" value="P:protein secretion"/>
    <property type="evidence" value="ECO:0007669"/>
    <property type="project" value="InterPro"/>
</dbReference>
<comment type="function">
    <text evidence="12">Required for formation of the rod structure in the basal body of the flagellar apparatus. Together with FliI and FliH, may constitute the export apparatus of flagellin.</text>
</comment>
<dbReference type="EMBL" id="VWPK01000024">
    <property type="protein sequence ID" value="KAA5611110.1"/>
    <property type="molecule type" value="Genomic_DNA"/>
</dbReference>
<dbReference type="PRINTS" id="PR00950">
    <property type="entry name" value="TYPE3IMSPROT"/>
</dbReference>
<dbReference type="Gene3D" id="3.40.1690.10">
    <property type="entry name" value="secretion proteins EscU"/>
    <property type="match status" value="1"/>
</dbReference>
<keyword evidence="15" id="KW-0966">Cell projection</keyword>
<dbReference type="OrthoDB" id="9807950at2"/>
<dbReference type="InterPro" id="IPR006135">
    <property type="entry name" value="T3SS_substrate_exporter"/>
</dbReference>
<proteinExistence type="inferred from homology"/>
<dbReference type="PANTHER" id="PTHR30531">
    <property type="entry name" value="FLAGELLAR BIOSYNTHETIC PROTEIN FLHB"/>
    <property type="match status" value="1"/>
</dbReference>
<feature type="region of interest" description="Disordered" evidence="13">
    <location>
        <begin position="1"/>
        <end position="28"/>
    </location>
</feature>
<keyword evidence="15" id="KW-0282">Flagellum</keyword>
<evidence type="ECO:0000256" key="14">
    <source>
        <dbReference type="SAM" id="Phobius"/>
    </source>
</evidence>
<feature type="transmembrane region" description="Helical" evidence="14">
    <location>
        <begin position="38"/>
        <end position="58"/>
    </location>
</feature>
<evidence type="ECO:0000256" key="8">
    <source>
        <dbReference type="ARBA" id="ARBA00022927"/>
    </source>
</evidence>
<dbReference type="PANTHER" id="PTHR30531:SF12">
    <property type="entry name" value="FLAGELLAR BIOSYNTHETIC PROTEIN FLHB"/>
    <property type="match status" value="1"/>
</dbReference>
<keyword evidence="9 14" id="KW-1133">Transmembrane helix</keyword>
<dbReference type="Gene3D" id="6.10.250.2080">
    <property type="match status" value="1"/>
</dbReference>
<evidence type="ECO:0000256" key="10">
    <source>
        <dbReference type="ARBA" id="ARBA00023136"/>
    </source>
</evidence>
<protein>
    <recommendedName>
        <fullName evidence="3">Flagellar biosynthetic protein FlhB</fullName>
    </recommendedName>
</protein>
<evidence type="ECO:0000256" key="5">
    <source>
        <dbReference type="ARBA" id="ARBA00022475"/>
    </source>
</evidence>
<name>A0A5M6IS36_9PROT</name>
<keyword evidence="4" id="KW-0813">Transport</keyword>
<evidence type="ECO:0000256" key="2">
    <source>
        <dbReference type="ARBA" id="ARBA00010690"/>
    </source>
</evidence>
<dbReference type="GO" id="GO:0005886">
    <property type="term" value="C:plasma membrane"/>
    <property type="evidence" value="ECO:0007669"/>
    <property type="project" value="UniProtKB-SubCell"/>
</dbReference>
<keyword evidence="15" id="KW-0969">Cilium</keyword>
<keyword evidence="8" id="KW-0653">Protein transport</keyword>
<dbReference type="AlphaFoldDB" id="A0A5M6IS36"/>
<keyword evidence="16" id="KW-1185">Reference proteome</keyword>
<keyword evidence="7" id="KW-1005">Bacterial flagellum biogenesis</keyword>
<dbReference type="Pfam" id="PF01312">
    <property type="entry name" value="Bac_export_2"/>
    <property type="match status" value="1"/>
</dbReference>
<dbReference type="FunFam" id="3.40.1690.10:FF:000001">
    <property type="entry name" value="Flagellar biosynthetic protein FlhB"/>
    <property type="match status" value="1"/>
</dbReference>
<organism evidence="15 16">
    <name type="scientific">Rhodovastum atsumiense</name>
    <dbReference type="NCBI Taxonomy" id="504468"/>
    <lineage>
        <taxon>Bacteria</taxon>
        <taxon>Pseudomonadati</taxon>
        <taxon>Pseudomonadota</taxon>
        <taxon>Alphaproteobacteria</taxon>
        <taxon>Acetobacterales</taxon>
        <taxon>Acetobacteraceae</taxon>
        <taxon>Rhodovastum</taxon>
    </lineage>
</organism>
<keyword evidence="11" id="KW-1006">Bacterial flagellum protein export</keyword>
<sequence length="355" mass="37992">MAGNAGEAEDRTEAATPRRLQQAREQGQVPLSRELPTLAVLAACALVMGMIAPGAARAMGGRLAVLLERAHEIELGAALCSAGLAALAGGAPFALAALLAGSAAVLLQTGFLFHLQALKVDLKRLDPVAGLRRIVGPGTLVEAGKAVVKALVAAGVLWMVLSDALPALRMASFWTAPELLDRIVRLLLQAVLATIAVQAAVAGLDVLRVRLKHARDLRMSREDLKQEMRESEGDPHLKARLKQIRLQRARRRMMAAVPKATVVVTNPTHYAIALSYDRAASGAPRVVAKGVDAVAARIRTIAEENKVPLVANPPLARALYKVELDTEIPAEHFKAVAEIIAYVWRLRGMARGRRR</sequence>
<evidence type="ECO:0000256" key="9">
    <source>
        <dbReference type="ARBA" id="ARBA00022989"/>
    </source>
</evidence>
<gene>
    <name evidence="15" type="ORF">F1189_16075</name>
</gene>
<evidence type="ECO:0000256" key="6">
    <source>
        <dbReference type="ARBA" id="ARBA00022692"/>
    </source>
</evidence>
<feature type="transmembrane region" description="Helical" evidence="14">
    <location>
        <begin position="186"/>
        <end position="211"/>
    </location>
</feature>
<comment type="subcellular location">
    <subcellularLocation>
        <location evidence="1">Cell membrane</location>
        <topology evidence="1">Multi-pass membrane protein</topology>
    </subcellularLocation>
</comment>
<evidence type="ECO:0000256" key="12">
    <source>
        <dbReference type="ARBA" id="ARBA00025078"/>
    </source>
</evidence>
<evidence type="ECO:0000256" key="3">
    <source>
        <dbReference type="ARBA" id="ARBA00021622"/>
    </source>
</evidence>
<keyword evidence="6 14" id="KW-0812">Transmembrane</keyword>
<keyword evidence="10 14" id="KW-0472">Membrane</keyword>
<dbReference type="RefSeq" id="WP_150041849.1">
    <property type="nucleotide sequence ID" value="NZ_OW485601.1"/>
</dbReference>
<evidence type="ECO:0000256" key="11">
    <source>
        <dbReference type="ARBA" id="ARBA00023225"/>
    </source>
</evidence>
<evidence type="ECO:0000313" key="15">
    <source>
        <dbReference type="EMBL" id="KAA5611110.1"/>
    </source>
</evidence>
<dbReference type="Proteomes" id="UP000325255">
    <property type="component" value="Unassembled WGS sequence"/>
</dbReference>
<feature type="transmembrane region" description="Helical" evidence="14">
    <location>
        <begin position="146"/>
        <end position="166"/>
    </location>
</feature>
<dbReference type="InterPro" id="IPR029025">
    <property type="entry name" value="T3SS_substrate_exporter_C"/>
</dbReference>